<dbReference type="CDD" id="cd10017">
    <property type="entry name" value="B3_DNA"/>
    <property type="match status" value="1"/>
</dbReference>
<accession>A0AAV8SFI9</accession>
<dbReference type="PANTHER" id="PTHR31541">
    <property type="entry name" value="B3 DOMAIN PLANT PROTEIN-RELATED"/>
    <property type="match status" value="1"/>
</dbReference>
<evidence type="ECO:0000256" key="4">
    <source>
        <dbReference type="ARBA" id="ARBA00023163"/>
    </source>
</evidence>
<comment type="subcellular location">
    <subcellularLocation>
        <location evidence="1">Nucleus</location>
    </subcellularLocation>
</comment>
<evidence type="ECO:0000313" key="8">
    <source>
        <dbReference type="Proteomes" id="UP001159364"/>
    </source>
</evidence>
<dbReference type="PROSITE" id="PS50863">
    <property type="entry name" value="B3"/>
    <property type="match status" value="1"/>
</dbReference>
<sequence length="254" mass="29129">MDSSVEVTLAELKNVGLASLTLSLMKQTKFDEQTVSSLKDLKERREVLEEHNLDGAQVVVHREGNIALNTELQQNNGNPNPTMLLRSQQEQVPRMRQITELYVPPEIPPIPSLRDVFLTCRRSRPFERQLTESDVRDGLCRLSIAKKHAQNFVLPMLNPDENLQNGVGVTIYDINGSTFNMILRIWASKFYVLTGGWNSFKKAHGLQELRDFVTLWTFRHSSTGKLCFAIMHRSSPLSQTPTRRTRRSKRLKEN</sequence>
<dbReference type="InterPro" id="IPR003340">
    <property type="entry name" value="B3_DNA-bd"/>
</dbReference>
<keyword evidence="2" id="KW-0805">Transcription regulation</keyword>
<dbReference type="GO" id="GO:0005634">
    <property type="term" value="C:nucleus"/>
    <property type="evidence" value="ECO:0007669"/>
    <property type="project" value="UniProtKB-SubCell"/>
</dbReference>
<keyword evidence="8" id="KW-1185">Reference proteome</keyword>
<evidence type="ECO:0000256" key="2">
    <source>
        <dbReference type="ARBA" id="ARBA00023015"/>
    </source>
</evidence>
<dbReference type="AlphaFoldDB" id="A0AAV8SFI9"/>
<dbReference type="SUPFAM" id="SSF101936">
    <property type="entry name" value="DNA-binding pseudobarrel domain"/>
    <property type="match status" value="1"/>
</dbReference>
<dbReference type="InterPro" id="IPR005508">
    <property type="entry name" value="At2g31720-like"/>
</dbReference>
<feature type="domain" description="TF-B3" evidence="6">
    <location>
        <begin position="169"/>
        <end position="234"/>
    </location>
</feature>
<keyword evidence="3" id="KW-0238">DNA-binding</keyword>
<dbReference type="EMBL" id="JAIWQS010000011">
    <property type="protein sequence ID" value="KAJ8750818.1"/>
    <property type="molecule type" value="Genomic_DNA"/>
</dbReference>
<proteinExistence type="predicted"/>
<organism evidence="7 8">
    <name type="scientific">Erythroxylum novogranatense</name>
    <dbReference type="NCBI Taxonomy" id="1862640"/>
    <lineage>
        <taxon>Eukaryota</taxon>
        <taxon>Viridiplantae</taxon>
        <taxon>Streptophyta</taxon>
        <taxon>Embryophyta</taxon>
        <taxon>Tracheophyta</taxon>
        <taxon>Spermatophyta</taxon>
        <taxon>Magnoliopsida</taxon>
        <taxon>eudicotyledons</taxon>
        <taxon>Gunneridae</taxon>
        <taxon>Pentapetalae</taxon>
        <taxon>rosids</taxon>
        <taxon>fabids</taxon>
        <taxon>Malpighiales</taxon>
        <taxon>Erythroxylaceae</taxon>
        <taxon>Erythroxylum</taxon>
    </lineage>
</organism>
<keyword evidence="4" id="KW-0804">Transcription</keyword>
<dbReference type="Pfam" id="PF02362">
    <property type="entry name" value="B3"/>
    <property type="match status" value="1"/>
</dbReference>
<evidence type="ECO:0000256" key="5">
    <source>
        <dbReference type="ARBA" id="ARBA00023242"/>
    </source>
</evidence>
<dbReference type="PANTHER" id="PTHR31541:SF28">
    <property type="entry name" value="TF-B3 DOMAIN-CONTAINING PROTEIN"/>
    <property type="match status" value="1"/>
</dbReference>
<comment type="caution">
    <text evidence="7">The sequence shown here is derived from an EMBL/GenBank/DDBJ whole genome shotgun (WGS) entry which is preliminary data.</text>
</comment>
<evidence type="ECO:0000256" key="3">
    <source>
        <dbReference type="ARBA" id="ARBA00023125"/>
    </source>
</evidence>
<dbReference type="InterPro" id="IPR015300">
    <property type="entry name" value="DNA-bd_pseudobarrel_sf"/>
</dbReference>
<evidence type="ECO:0000313" key="7">
    <source>
        <dbReference type="EMBL" id="KAJ8750818.1"/>
    </source>
</evidence>
<reference evidence="7 8" key="1">
    <citation type="submission" date="2021-09" db="EMBL/GenBank/DDBJ databases">
        <title>Genomic insights and catalytic innovation underlie evolution of tropane alkaloids biosynthesis.</title>
        <authorList>
            <person name="Wang Y.-J."/>
            <person name="Tian T."/>
            <person name="Huang J.-P."/>
            <person name="Huang S.-X."/>
        </authorList>
    </citation>
    <scope>NUCLEOTIDE SEQUENCE [LARGE SCALE GENOMIC DNA]</scope>
    <source>
        <strain evidence="7">KIB-2018</strain>
        <tissue evidence="7">Leaf</tissue>
    </source>
</reference>
<evidence type="ECO:0000256" key="1">
    <source>
        <dbReference type="ARBA" id="ARBA00004123"/>
    </source>
</evidence>
<dbReference type="Proteomes" id="UP001159364">
    <property type="component" value="Linkage Group LG11"/>
</dbReference>
<dbReference type="SMART" id="SM01019">
    <property type="entry name" value="B3"/>
    <property type="match status" value="1"/>
</dbReference>
<gene>
    <name evidence="7" type="ORF">K2173_015999</name>
</gene>
<dbReference type="Gene3D" id="2.40.330.10">
    <property type="entry name" value="DNA-binding pseudobarrel domain"/>
    <property type="match status" value="1"/>
</dbReference>
<dbReference type="GO" id="GO:0003677">
    <property type="term" value="F:DNA binding"/>
    <property type="evidence" value="ECO:0007669"/>
    <property type="project" value="UniProtKB-KW"/>
</dbReference>
<protein>
    <recommendedName>
        <fullName evidence="6">TF-B3 domain-containing protein</fullName>
    </recommendedName>
</protein>
<keyword evidence="5" id="KW-0539">Nucleus</keyword>
<name>A0AAV8SFI9_9ROSI</name>
<evidence type="ECO:0000259" key="6">
    <source>
        <dbReference type="PROSITE" id="PS50863"/>
    </source>
</evidence>